<accession>W6NFJ8</accession>
<reference evidence="1" key="1">
    <citation type="submission" date="2013-03" db="EMBL/GenBank/DDBJ databases">
        <authorList>
            <person name="Aslett M."/>
        </authorList>
    </citation>
    <scope>NUCLEOTIDE SEQUENCE [LARGE SCALE GENOMIC DNA]</scope>
    <source>
        <strain evidence="1">ISE/inbred ISE</strain>
    </source>
</reference>
<reference evidence="1" key="2">
    <citation type="submission" date="2013-05" db="EMBL/GenBank/DDBJ databases">
        <title>The genome and transcriptome of Haemonchus contortus: a key model parasite for drug and vaccine discovery.</title>
        <authorList>
            <person name="Laing R."/>
            <person name="Kikuchi T."/>
            <person name="Martinelli A."/>
            <person name="Tsai I.J."/>
            <person name="Beech R.N."/>
            <person name="Redman E."/>
            <person name="Holroyd N."/>
            <person name="Bartley D.J."/>
            <person name="Beasley H."/>
            <person name="Britton C."/>
            <person name="Curran D."/>
            <person name="Devaney E."/>
            <person name="Gilabert A."/>
            <person name="Jackson F."/>
            <person name="Hunt M."/>
            <person name="Johnston S."/>
            <person name="Kryukov I."/>
            <person name="Li K."/>
            <person name="Morrison A.A."/>
            <person name="Reid A.J."/>
            <person name="Sargison N."/>
            <person name="Saunders G."/>
            <person name="Wasmuth J.D."/>
            <person name="Wolstenholme A."/>
            <person name="Berriman M."/>
            <person name="Gilleard J.S."/>
            <person name="Cotton J.A."/>
        </authorList>
    </citation>
    <scope>NUCLEOTIDE SEQUENCE [LARGE SCALE GENOMIC DNA]</scope>
    <source>
        <strain evidence="1">ISE/inbred ISE</strain>
    </source>
</reference>
<protein>
    <submittedName>
        <fullName evidence="1">Uncharacterized protein</fullName>
    </submittedName>
</protein>
<dbReference type="EMBL" id="CAVP010059838">
    <property type="protein sequence ID" value="CDL96131.1"/>
    <property type="molecule type" value="Genomic_DNA"/>
</dbReference>
<gene>
    <name evidence="1" type="ORF">HCOI_01216900</name>
</gene>
<evidence type="ECO:0000313" key="1">
    <source>
        <dbReference type="EMBL" id="CDL96131.1"/>
    </source>
</evidence>
<comment type="caution">
    <text evidence="1">The sequence shown here is derived from an EMBL/GenBank/DDBJ whole genome shotgun (WGS) entry which is preliminary data.</text>
</comment>
<proteinExistence type="predicted"/>
<name>W6NFJ8_HAECO</name>
<dbReference type="AlphaFoldDB" id="W6NFJ8"/>
<sequence length="94" mass="10446">MDVEVGSPLVELLEMDNLQVDKVDMGSLQVDSIVDYCRMVDKDQVDTAALDILRRAGGKDSNQVLLDLDNSKHHVGKVILRKVILEVVDLKCVI</sequence>
<organism evidence="1">
    <name type="scientific">Haemonchus contortus</name>
    <name type="common">Barber pole worm</name>
    <dbReference type="NCBI Taxonomy" id="6289"/>
    <lineage>
        <taxon>Eukaryota</taxon>
        <taxon>Metazoa</taxon>
        <taxon>Ecdysozoa</taxon>
        <taxon>Nematoda</taxon>
        <taxon>Chromadorea</taxon>
        <taxon>Rhabditida</taxon>
        <taxon>Rhabditina</taxon>
        <taxon>Rhabditomorpha</taxon>
        <taxon>Strongyloidea</taxon>
        <taxon>Trichostrongylidae</taxon>
        <taxon>Haemonchus</taxon>
    </lineage>
</organism>